<feature type="signal peptide" evidence="8">
    <location>
        <begin position="1"/>
        <end position="18"/>
    </location>
</feature>
<keyword evidence="3" id="KW-0677">Repeat</keyword>
<proteinExistence type="predicted"/>
<reference evidence="11" key="2">
    <citation type="submission" date="2025-09" db="UniProtKB">
        <authorList>
            <consortium name="Ensembl"/>
        </authorList>
    </citation>
    <scope>IDENTIFICATION</scope>
</reference>
<dbReference type="AlphaFoldDB" id="A0A8C7HI13"/>
<dbReference type="RefSeq" id="XP_020361842.1">
    <property type="nucleotide sequence ID" value="XM_020506253.2"/>
</dbReference>
<dbReference type="KEGG" id="oki:109907944"/>
<keyword evidence="7" id="KW-0812">Transmembrane</keyword>
<feature type="chain" id="PRO_5034624939" evidence="8">
    <location>
        <begin position="19"/>
        <end position="378"/>
    </location>
</feature>
<keyword evidence="1" id="KW-0053">Apoptosis</keyword>
<dbReference type="Gene3D" id="2.10.50.10">
    <property type="entry name" value="Tumor Necrosis Factor Receptor, subunit A, domain 2"/>
    <property type="match status" value="2"/>
</dbReference>
<evidence type="ECO:0000256" key="4">
    <source>
        <dbReference type="ARBA" id="ARBA00023157"/>
    </source>
</evidence>
<keyword evidence="7" id="KW-0472">Membrane</keyword>
<dbReference type="PANTHER" id="PTHR47220">
    <property type="entry name" value="TUMOR NECROSIS FACTOR RECEPTOR SUPERFAMILY MEMBER 25"/>
    <property type="match status" value="1"/>
</dbReference>
<sequence length="378" mass="42424">MWFYVLVLTLACLDSVQSCTEEMLKNHPERTCSDCPAGFHIEKGTSKCIKCIAGKEFAAIQNYDVACKRCKACDERASQMVVKSCEPKNDTECGCMKNYYPKKSRNGLQCFKCQTKDCSKYTECHSSCTNTTTQRLPTLTPLTPLTPLKPNPSITPVHYPLLTIGYVFVVVLVTILLFASLLALTKVGWMVHGCCATPEKDLQLPTRDTSANGQPNGPTSLTLNITQGIPMTTFSHSAAKTEYHTLVTPLLPAREPRIPRQETQEERWPAKVLYAIIKEVPLRRWKEFLRLLSVPDRHLERVDLEPGLGSMERQYQMLRLWSQGPAAGLEDVYSALLYMDLASCAHQLQDSLEQLQALQSIAPTNDIPAENHRVCRLT</sequence>
<evidence type="ECO:0000256" key="7">
    <source>
        <dbReference type="SAM" id="Phobius"/>
    </source>
</evidence>
<organism evidence="11 12">
    <name type="scientific">Oncorhynchus kisutch</name>
    <name type="common">Coho salmon</name>
    <name type="synonym">Salmo kisutch</name>
    <dbReference type="NCBI Taxonomy" id="8019"/>
    <lineage>
        <taxon>Eukaryota</taxon>
        <taxon>Metazoa</taxon>
        <taxon>Chordata</taxon>
        <taxon>Craniata</taxon>
        <taxon>Vertebrata</taxon>
        <taxon>Euteleostomi</taxon>
        <taxon>Actinopterygii</taxon>
        <taxon>Neopterygii</taxon>
        <taxon>Teleostei</taxon>
        <taxon>Protacanthopterygii</taxon>
        <taxon>Salmoniformes</taxon>
        <taxon>Salmonidae</taxon>
        <taxon>Salmoninae</taxon>
        <taxon>Oncorhynchus</taxon>
    </lineage>
</organism>
<dbReference type="GO" id="GO:0006915">
    <property type="term" value="P:apoptotic process"/>
    <property type="evidence" value="ECO:0007669"/>
    <property type="project" value="UniProtKB-KW"/>
</dbReference>
<comment type="caution">
    <text evidence="6">Lacks conserved residue(s) required for the propagation of feature annotation.</text>
</comment>
<dbReference type="PANTHER" id="PTHR47220:SF1">
    <property type="entry name" value="TUMOR NECROSIS FACTOR RECEPTOR SUPERFAMILY MEMBER 25"/>
    <property type="match status" value="1"/>
</dbReference>
<keyword evidence="5" id="KW-0325">Glycoprotein</keyword>
<dbReference type="Ensembl" id="ENSOKIT00005061683.1">
    <property type="protein sequence ID" value="ENSOKIP00005058019.1"/>
    <property type="gene ID" value="ENSOKIG00005024893.1"/>
</dbReference>
<dbReference type="InterPro" id="IPR011029">
    <property type="entry name" value="DEATH-like_dom_sf"/>
</dbReference>
<accession>A0A8C7HI13</accession>
<dbReference type="SUPFAM" id="SSF57586">
    <property type="entry name" value="TNF receptor-like"/>
    <property type="match status" value="1"/>
</dbReference>
<dbReference type="InterPro" id="IPR000488">
    <property type="entry name" value="Death_dom"/>
</dbReference>
<keyword evidence="12" id="KW-1185">Reference proteome</keyword>
<dbReference type="SUPFAM" id="SSF47986">
    <property type="entry name" value="DEATH domain"/>
    <property type="match status" value="1"/>
</dbReference>
<dbReference type="GO" id="GO:0007165">
    <property type="term" value="P:signal transduction"/>
    <property type="evidence" value="ECO:0007669"/>
    <property type="project" value="InterPro"/>
</dbReference>
<dbReference type="Pfam" id="PF00531">
    <property type="entry name" value="Death"/>
    <property type="match status" value="1"/>
</dbReference>
<dbReference type="PROSITE" id="PS50017">
    <property type="entry name" value="DEATH_DOMAIN"/>
    <property type="match status" value="1"/>
</dbReference>
<dbReference type="InterPro" id="IPR022329">
    <property type="entry name" value="TNFR_25"/>
</dbReference>
<feature type="transmembrane region" description="Helical" evidence="7">
    <location>
        <begin position="159"/>
        <end position="184"/>
    </location>
</feature>
<evidence type="ECO:0000313" key="12">
    <source>
        <dbReference type="Proteomes" id="UP000694557"/>
    </source>
</evidence>
<dbReference type="GeneTree" id="ENSGT00940000159540"/>
<evidence type="ECO:0000256" key="8">
    <source>
        <dbReference type="SAM" id="SignalP"/>
    </source>
</evidence>
<dbReference type="InterPro" id="IPR001368">
    <property type="entry name" value="TNFR/NGFR_Cys_rich_reg"/>
</dbReference>
<reference evidence="11" key="1">
    <citation type="submission" date="2025-08" db="UniProtKB">
        <authorList>
            <consortium name="Ensembl"/>
        </authorList>
    </citation>
    <scope>IDENTIFICATION</scope>
</reference>
<dbReference type="Proteomes" id="UP000694557">
    <property type="component" value="Unassembled WGS sequence"/>
</dbReference>
<evidence type="ECO:0000259" key="9">
    <source>
        <dbReference type="PROSITE" id="PS50017"/>
    </source>
</evidence>
<feature type="domain" description="TNFR-Cys" evidence="10">
    <location>
        <begin position="50"/>
        <end position="93"/>
    </location>
</feature>
<dbReference type="PROSITE" id="PS50050">
    <property type="entry name" value="TNFR_NGFR_2"/>
    <property type="match status" value="1"/>
</dbReference>
<evidence type="ECO:0000256" key="3">
    <source>
        <dbReference type="ARBA" id="ARBA00022737"/>
    </source>
</evidence>
<evidence type="ECO:0000256" key="5">
    <source>
        <dbReference type="ARBA" id="ARBA00023180"/>
    </source>
</evidence>
<dbReference type="Gene3D" id="1.10.533.10">
    <property type="entry name" value="Death Domain, Fas"/>
    <property type="match status" value="1"/>
</dbReference>
<keyword evidence="2 8" id="KW-0732">Signal</keyword>
<evidence type="ECO:0000256" key="6">
    <source>
        <dbReference type="PROSITE-ProRule" id="PRU00206"/>
    </source>
</evidence>
<keyword evidence="7" id="KW-1133">Transmembrane helix</keyword>
<evidence type="ECO:0000256" key="2">
    <source>
        <dbReference type="ARBA" id="ARBA00022729"/>
    </source>
</evidence>
<keyword evidence="4" id="KW-1015">Disulfide bond</keyword>
<protein>
    <submittedName>
        <fullName evidence="11">Si:ch211-112c15.8</fullName>
    </submittedName>
</protein>
<dbReference type="SMART" id="SM00005">
    <property type="entry name" value="DEATH"/>
    <property type="match status" value="1"/>
</dbReference>
<evidence type="ECO:0000259" key="10">
    <source>
        <dbReference type="PROSITE" id="PS50050"/>
    </source>
</evidence>
<evidence type="ECO:0000256" key="1">
    <source>
        <dbReference type="ARBA" id="ARBA00022703"/>
    </source>
</evidence>
<name>A0A8C7HI13_ONCKI</name>
<gene>
    <name evidence="11" type="primary">LOC109907944</name>
</gene>
<dbReference type="GeneID" id="109907944"/>
<evidence type="ECO:0000313" key="11">
    <source>
        <dbReference type="Ensembl" id="ENSOKIP00005058019.1"/>
    </source>
</evidence>
<feature type="repeat" description="TNFR-Cys" evidence="6">
    <location>
        <begin position="50"/>
        <end position="93"/>
    </location>
</feature>
<feature type="domain" description="Death" evidence="9">
    <location>
        <begin position="270"/>
        <end position="352"/>
    </location>
</feature>
<dbReference type="GO" id="GO:0005886">
    <property type="term" value="C:plasma membrane"/>
    <property type="evidence" value="ECO:0007669"/>
    <property type="project" value="TreeGrafter"/>
</dbReference>